<gene>
    <name evidence="1" type="ORF">MSG28_013251</name>
</gene>
<comment type="caution">
    <text evidence="1">The sequence shown here is derived from an EMBL/GenBank/DDBJ whole genome shotgun (WGS) entry which is preliminary data.</text>
</comment>
<accession>A0ACC0KT43</accession>
<sequence>MLFKFLYLSFLIDNSGNNHKVWETGLEYSPWKMGQKYANKLQYRGNWRITWMVVGLHRWNWFSMIHRSERHEGSEGGKRRVGRELSERRVQRVRRRRVVRAARQARRARIARAHAARRARSFAFAGPGNITPLYHTINT</sequence>
<dbReference type="Proteomes" id="UP001064048">
    <property type="component" value="Chromosome 23"/>
</dbReference>
<proteinExistence type="predicted"/>
<organism evidence="1 2">
    <name type="scientific">Choristoneura fumiferana</name>
    <name type="common">Spruce budworm moth</name>
    <name type="synonym">Archips fumiferana</name>
    <dbReference type="NCBI Taxonomy" id="7141"/>
    <lineage>
        <taxon>Eukaryota</taxon>
        <taxon>Metazoa</taxon>
        <taxon>Ecdysozoa</taxon>
        <taxon>Arthropoda</taxon>
        <taxon>Hexapoda</taxon>
        <taxon>Insecta</taxon>
        <taxon>Pterygota</taxon>
        <taxon>Neoptera</taxon>
        <taxon>Endopterygota</taxon>
        <taxon>Lepidoptera</taxon>
        <taxon>Glossata</taxon>
        <taxon>Ditrysia</taxon>
        <taxon>Tortricoidea</taxon>
        <taxon>Tortricidae</taxon>
        <taxon>Tortricinae</taxon>
        <taxon>Choristoneura</taxon>
    </lineage>
</organism>
<keyword evidence="2" id="KW-1185">Reference proteome</keyword>
<protein>
    <submittedName>
        <fullName evidence="1">Uncharacterized protein</fullName>
    </submittedName>
</protein>
<reference evidence="1 2" key="1">
    <citation type="journal article" date="2022" name="Genome Biol. Evol.">
        <title>The Spruce Budworm Genome: Reconstructing the Evolutionary History of Antifreeze Proteins.</title>
        <authorList>
            <person name="Beliveau C."/>
            <person name="Gagne P."/>
            <person name="Picq S."/>
            <person name="Vernygora O."/>
            <person name="Keeling C.I."/>
            <person name="Pinkney K."/>
            <person name="Doucet D."/>
            <person name="Wen F."/>
            <person name="Johnston J.S."/>
            <person name="Maaroufi H."/>
            <person name="Boyle B."/>
            <person name="Laroche J."/>
            <person name="Dewar K."/>
            <person name="Juretic N."/>
            <person name="Blackburn G."/>
            <person name="Nisole A."/>
            <person name="Brunet B."/>
            <person name="Brandao M."/>
            <person name="Lumley L."/>
            <person name="Duan J."/>
            <person name="Quan G."/>
            <person name="Lucarotti C.J."/>
            <person name="Roe A.D."/>
            <person name="Sperling F.A.H."/>
            <person name="Levesque R.C."/>
            <person name="Cusson M."/>
        </authorList>
    </citation>
    <scope>NUCLEOTIDE SEQUENCE [LARGE SCALE GENOMIC DNA]</scope>
    <source>
        <strain evidence="1">Glfc:IPQL:Cfum</strain>
    </source>
</reference>
<dbReference type="EMBL" id="CM046123">
    <property type="protein sequence ID" value="KAI8439480.1"/>
    <property type="molecule type" value="Genomic_DNA"/>
</dbReference>
<evidence type="ECO:0000313" key="1">
    <source>
        <dbReference type="EMBL" id="KAI8439480.1"/>
    </source>
</evidence>
<name>A0ACC0KT43_CHOFU</name>
<evidence type="ECO:0000313" key="2">
    <source>
        <dbReference type="Proteomes" id="UP001064048"/>
    </source>
</evidence>